<dbReference type="PANTHER" id="PTHR11608:SF0">
    <property type="entry name" value="BIFUNCTIONAL PROTEIN PYRR"/>
    <property type="match status" value="1"/>
</dbReference>
<reference evidence="6" key="1">
    <citation type="submission" date="2021-06" db="EMBL/GenBank/DDBJ databases">
        <title>Complete genome sequence of Nocardioides sp. G188.</title>
        <authorList>
            <person name="Im W.-T."/>
        </authorList>
    </citation>
    <scope>NUCLEOTIDE SEQUENCE</scope>
    <source>
        <strain evidence="6">G188</strain>
    </source>
</reference>
<comment type="function">
    <text evidence="4">Regulates the transcription of the pyrimidine nucleotide (pyr) operon in response to exogenous pyrimidines.</text>
</comment>
<comment type="similarity">
    <text evidence="1 4">Belongs to the purine/pyrimidine phosphoribosyltransferase family. PyrR subfamily.</text>
</comment>
<dbReference type="FunFam" id="3.40.50.2020:FF:000020">
    <property type="entry name" value="Bifunctional protein PyrR"/>
    <property type="match status" value="1"/>
</dbReference>
<keyword evidence="4 6" id="KW-0328">Glycosyltransferase</keyword>
<sequence>MDPRDVSRALTRIAHEILERNKGAADLVLLGIPSRGVPLAQRVAAKIAAVEGVDVAVGSLDVTMYRDDLRMRPARTLLPTEIPHGGIDGKVVVLVDDVLFSGRTIRAALDAMNDVGRPRAVRLAVLVDRGHRELPIRADFVGKNLPTSLVESVRVRLAEFDGEDAVTISGTPGAVTTRDENEEQR</sequence>
<comment type="function">
    <text evidence="4">Also displays a weak uracil phosphoribosyltransferase activity which is not physiologically significant.</text>
</comment>
<dbReference type="InterPro" id="IPR023050">
    <property type="entry name" value="PyrR"/>
</dbReference>
<name>A0A975Y1D8_9ACTN</name>
<keyword evidence="7" id="KW-1185">Reference proteome</keyword>
<accession>A0A975Y1D8</accession>
<dbReference type="EMBL" id="CP077062">
    <property type="protein sequence ID" value="QWZ09410.1"/>
    <property type="molecule type" value="Genomic_DNA"/>
</dbReference>
<dbReference type="PANTHER" id="PTHR11608">
    <property type="entry name" value="BIFUNCTIONAL PROTEIN PYRR"/>
    <property type="match status" value="1"/>
</dbReference>
<keyword evidence="2 4" id="KW-0805">Transcription regulation</keyword>
<protein>
    <recommendedName>
        <fullName evidence="4">Bifunctional protein PyrR</fullName>
    </recommendedName>
    <domain>
        <recommendedName>
            <fullName evidence="4">Pyrimidine operon regulatory protein</fullName>
        </recommendedName>
    </domain>
    <domain>
        <recommendedName>
            <fullName evidence="4">Uracil phosphoribosyltransferase</fullName>
            <shortName evidence="4">UPRTase</shortName>
            <ecNumber evidence="4">2.4.2.9</ecNumber>
        </recommendedName>
    </domain>
</protein>
<dbReference type="GO" id="GO:0006355">
    <property type="term" value="P:regulation of DNA-templated transcription"/>
    <property type="evidence" value="ECO:0007669"/>
    <property type="project" value="UniProtKB-UniRule"/>
</dbReference>
<dbReference type="KEGG" id="nps:KRR39_06460"/>
<feature type="domain" description="Phosphoribosyltransferase" evidence="5">
    <location>
        <begin position="8"/>
        <end position="141"/>
    </location>
</feature>
<dbReference type="InterPro" id="IPR000836">
    <property type="entry name" value="PRTase_dom"/>
</dbReference>
<dbReference type="AlphaFoldDB" id="A0A975Y1D8"/>
<dbReference type="HAMAP" id="MF_01219">
    <property type="entry name" value="PyrR"/>
    <property type="match status" value="1"/>
</dbReference>
<comment type="catalytic activity">
    <reaction evidence="4">
        <text>UMP + diphosphate = 5-phospho-alpha-D-ribose 1-diphosphate + uracil</text>
        <dbReference type="Rhea" id="RHEA:13017"/>
        <dbReference type="ChEBI" id="CHEBI:17568"/>
        <dbReference type="ChEBI" id="CHEBI:33019"/>
        <dbReference type="ChEBI" id="CHEBI:57865"/>
        <dbReference type="ChEBI" id="CHEBI:58017"/>
        <dbReference type="EC" id="2.4.2.9"/>
    </reaction>
</comment>
<evidence type="ECO:0000256" key="1">
    <source>
        <dbReference type="ARBA" id="ARBA00005565"/>
    </source>
</evidence>
<evidence type="ECO:0000313" key="7">
    <source>
        <dbReference type="Proteomes" id="UP000683575"/>
    </source>
</evidence>
<dbReference type="Proteomes" id="UP000683575">
    <property type="component" value="Chromosome"/>
</dbReference>
<proteinExistence type="inferred from homology"/>
<feature type="short sequence motif" description="PRPP-binding" evidence="4">
    <location>
        <begin position="92"/>
        <end position="104"/>
    </location>
</feature>
<keyword evidence="3 4" id="KW-0804">Transcription</keyword>
<organism evidence="6 7">
    <name type="scientific">Nocardioides panacis</name>
    <dbReference type="NCBI Taxonomy" id="2849501"/>
    <lineage>
        <taxon>Bacteria</taxon>
        <taxon>Bacillati</taxon>
        <taxon>Actinomycetota</taxon>
        <taxon>Actinomycetes</taxon>
        <taxon>Propionibacteriales</taxon>
        <taxon>Nocardioidaceae</taxon>
        <taxon>Nocardioides</taxon>
    </lineage>
</organism>
<gene>
    <name evidence="4 6" type="primary">pyrR</name>
    <name evidence="6" type="ORF">KRR39_06460</name>
</gene>
<dbReference type="NCBIfam" id="NF003547">
    <property type="entry name" value="PRK05205.1-3"/>
    <property type="match status" value="1"/>
</dbReference>
<evidence type="ECO:0000256" key="3">
    <source>
        <dbReference type="ARBA" id="ARBA00023163"/>
    </source>
</evidence>
<evidence type="ECO:0000259" key="5">
    <source>
        <dbReference type="Pfam" id="PF00156"/>
    </source>
</evidence>
<evidence type="ECO:0000313" key="6">
    <source>
        <dbReference type="EMBL" id="QWZ09410.1"/>
    </source>
</evidence>
<dbReference type="Pfam" id="PF00156">
    <property type="entry name" value="Pribosyltran"/>
    <property type="match status" value="1"/>
</dbReference>
<evidence type="ECO:0000256" key="4">
    <source>
        <dbReference type="HAMAP-Rule" id="MF_01219"/>
    </source>
</evidence>
<dbReference type="NCBIfam" id="NF003549">
    <property type="entry name" value="PRK05205.1-5"/>
    <property type="match status" value="1"/>
</dbReference>
<dbReference type="EC" id="2.4.2.9" evidence="4"/>
<dbReference type="GO" id="GO:0004845">
    <property type="term" value="F:uracil phosphoribosyltransferase activity"/>
    <property type="evidence" value="ECO:0007669"/>
    <property type="project" value="UniProtKB-UniRule"/>
</dbReference>
<dbReference type="InterPro" id="IPR050137">
    <property type="entry name" value="PyrR_bifunctional"/>
</dbReference>
<keyword evidence="4 6" id="KW-0808">Transferase</keyword>
<evidence type="ECO:0000256" key="2">
    <source>
        <dbReference type="ARBA" id="ARBA00023015"/>
    </source>
</evidence>